<organism evidence="1 2">
    <name type="scientific">Menidia menidia</name>
    <name type="common">Atlantic silverside</name>
    <dbReference type="NCBI Taxonomy" id="238744"/>
    <lineage>
        <taxon>Eukaryota</taxon>
        <taxon>Metazoa</taxon>
        <taxon>Chordata</taxon>
        <taxon>Craniata</taxon>
        <taxon>Vertebrata</taxon>
        <taxon>Euteleostomi</taxon>
        <taxon>Actinopterygii</taxon>
        <taxon>Neopterygii</taxon>
        <taxon>Teleostei</taxon>
        <taxon>Neoteleostei</taxon>
        <taxon>Acanthomorphata</taxon>
        <taxon>Ovalentaria</taxon>
        <taxon>Atherinomorphae</taxon>
        <taxon>Atheriniformes</taxon>
        <taxon>Atherinopsidae</taxon>
        <taxon>Menidiinae</taxon>
        <taxon>Menidia</taxon>
    </lineage>
</organism>
<gene>
    <name evidence="1" type="ORF">MMEN_LOCUS3617</name>
</gene>
<dbReference type="Proteomes" id="UP000677803">
    <property type="component" value="Unassembled WGS sequence"/>
</dbReference>
<proteinExistence type="predicted"/>
<keyword evidence="2" id="KW-1185">Reference proteome</keyword>
<feature type="non-terminal residue" evidence="1">
    <location>
        <position position="1"/>
    </location>
</feature>
<reference evidence="1" key="1">
    <citation type="submission" date="2021-05" db="EMBL/GenBank/DDBJ databases">
        <authorList>
            <person name="Tigano A."/>
        </authorList>
    </citation>
    <scope>NUCLEOTIDE SEQUENCE</scope>
</reference>
<dbReference type="AlphaFoldDB" id="A0A8S4AKW1"/>
<dbReference type="EMBL" id="CAJRST010002224">
    <property type="protein sequence ID" value="CAG5866922.1"/>
    <property type="molecule type" value="Genomic_DNA"/>
</dbReference>
<evidence type="ECO:0000313" key="2">
    <source>
        <dbReference type="Proteomes" id="UP000677803"/>
    </source>
</evidence>
<comment type="caution">
    <text evidence="1">The sequence shown here is derived from an EMBL/GenBank/DDBJ whole genome shotgun (WGS) entry which is preliminary data.</text>
</comment>
<sequence>NLSEMYTSELGGSKTEAYLSDFKKIVKMSRTDYGAVLGQMIFQINQFIAAQYPADFVSQRRRSIAPRDFNPPEMQCCALEPAVRLHANPQLISFSGKVLRGTHEMDYTNWNSGVKKVLHDPSGSDVRCTRLIHDSLLLKCWPISLMIQYLMFNCDIWIQPMELLWKVMNCLLD</sequence>
<accession>A0A8S4AKW1</accession>
<protein>
    <submittedName>
        <fullName evidence="1">(Atlantic silverside) hypothetical protein</fullName>
    </submittedName>
</protein>
<evidence type="ECO:0000313" key="1">
    <source>
        <dbReference type="EMBL" id="CAG5866922.1"/>
    </source>
</evidence>
<name>A0A8S4AKW1_9TELE</name>